<feature type="domain" description="GH16" evidence="2">
    <location>
        <begin position="14"/>
        <end position="276"/>
    </location>
</feature>
<dbReference type="PROSITE" id="PS51762">
    <property type="entry name" value="GH16_2"/>
    <property type="match status" value="1"/>
</dbReference>
<dbReference type="PANTHER" id="PTHR10963:SF24">
    <property type="entry name" value="GLYCOSIDASE C21B10.07-RELATED"/>
    <property type="match status" value="1"/>
</dbReference>
<feature type="signal peptide" evidence="1">
    <location>
        <begin position="1"/>
        <end position="18"/>
    </location>
</feature>
<protein>
    <recommendedName>
        <fullName evidence="2">GH16 domain-containing protein</fullName>
    </recommendedName>
</protein>
<accession>A0A8H6ZL92</accession>
<dbReference type="InterPro" id="IPR013320">
    <property type="entry name" value="ConA-like_dom_sf"/>
</dbReference>
<dbReference type="Pfam" id="PF26113">
    <property type="entry name" value="GH16_XgeA"/>
    <property type="match status" value="1"/>
</dbReference>
<dbReference type="Proteomes" id="UP000623467">
    <property type="component" value="Unassembled WGS sequence"/>
</dbReference>
<organism evidence="3 4">
    <name type="scientific">Mycena sanguinolenta</name>
    <dbReference type="NCBI Taxonomy" id="230812"/>
    <lineage>
        <taxon>Eukaryota</taxon>
        <taxon>Fungi</taxon>
        <taxon>Dikarya</taxon>
        <taxon>Basidiomycota</taxon>
        <taxon>Agaricomycotina</taxon>
        <taxon>Agaricomycetes</taxon>
        <taxon>Agaricomycetidae</taxon>
        <taxon>Agaricales</taxon>
        <taxon>Marasmiineae</taxon>
        <taxon>Mycenaceae</taxon>
        <taxon>Mycena</taxon>
    </lineage>
</organism>
<sequence>MYSFALLGLFVFAATVSAIPSQGFNSTRADGGILPRTSSDGWSLTSQLQGQTFLDFFTFETTNNDNGGVAQYVNGITSGLAYTSGSQVFNAADNNLFIFDVAHIPAVCGTWPAIWSLRLDTQFTGPDWPNGGEIDVVEAVNLYNRDEYSLHTRSGCTGPATMPNLQLVDGNTNCDAIADAGACGYSDLDSTSFGPGFNNAGGGVFALEFAADGIKTWFWSRANVPADITNLSPTPSTWASSAARLNIPVSSCSPETYFNNLNLVVDTNLAGTWPQGVWGTNNVGGQTTSCQTQTGVSTAAGYVTGHGSAFGAAAQWVINGFYIYNQVGGTDDCPPYGDQIGTYDGTSNYSEACADITDACLAADGTSIWSHAACVAAATCQGTASVIALNQCQNPAVLPAASIPHLSSTIYASIVGSCAPNCPITQQNYIDFVYGQMTAAGVTNFPTSSAYVISQWWDPILQWTATGTTIPYQNFDDWLHYSNW</sequence>
<proteinExistence type="predicted"/>
<comment type="caution">
    <text evidence="3">The sequence shown here is derived from an EMBL/GenBank/DDBJ whole genome shotgun (WGS) entry which is preliminary data.</text>
</comment>
<evidence type="ECO:0000313" key="4">
    <source>
        <dbReference type="Proteomes" id="UP000623467"/>
    </source>
</evidence>
<feature type="chain" id="PRO_5034921704" description="GH16 domain-containing protein" evidence="1">
    <location>
        <begin position="19"/>
        <end position="484"/>
    </location>
</feature>
<dbReference type="GO" id="GO:0009251">
    <property type="term" value="P:glucan catabolic process"/>
    <property type="evidence" value="ECO:0007669"/>
    <property type="project" value="TreeGrafter"/>
</dbReference>
<dbReference type="GO" id="GO:0004553">
    <property type="term" value="F:hydrolase activity, hydrolyzing O-glycosyl compounds"/>
    <property type="evidence" value="ECO:0007669"/>
    <property type="project" value="InterPro"/>
</dbReference>
<reference evidence="3" key="1">
    <citation type="submission" date="2020-05" db="EMBL/GenBank/DDBJ databases">
        <title>Mycena genomes resolve the evolution of fungal bioluminescence.</title>
        <authorList>
            <person name="Tsai I.J."/>
        </authorList>
    </citation>
    <scope>NUCLEOTIDE SEQUENCE</scope>
    <source>
        <strain evidence="3">160909Yilan</strain>
    </source>
</reference>
<dbReference type="AlphaFoldDB" id="A0A8H6ZL92"/>
<keyword evidence="1" id="KW-0732">Signal</keyword>
<name>A0A8H6ZL92_9AGAR</name>
<keyword evidence="4" id="KW-1185">Reference proteome</keyword>
<dbReference type="Gene3D" id="2.60.120.200">
    <property type="match status" value="1"/>
</dbReference>
<evidence type="ECO:0000259" key="2">
    <source>
        <dbReference type="PROSITE" id="PS51762"/>
    </source>
</evidence>
<dbReference type="PANTHER" id="PTHR10963">
    <property type="entry name" value="GLYCOSYL HYDROLASE-RELATED"/>
    <property type="match status" value="1"/>
</dbReference>
<evidence type="ECO:0000313" key="3">
    <source>
        <dbReference type="EMBL" id="KAF7378486.1"/>
    </source>
</evidence>
<dbReference type="SUPFAM" id="SSF49899">
    <property type="entry name" value="Concanavalin A-like lectins/glucanases"/>
    <property type="match status" value="1"/>
</dbReference>
<dbReference type="EMBL" id="JACAZH010000001">
    <property type="protein sequence ID" value="KAF7378486.1"/>
    <property type="molecule type" value="Genomic_DNA"/>
</dbReference>
<dbReference type="OrthoDB" id="192832at2759"/>
<dbReference type="InterPro" id="IPR050546">
    <property type="entry name" value="Glycosyl_Hydrlase_16"/>
</dbReference>
<evidence type="ECO:0000256" key="1">
    <source>
        <dbReference type="SAM" id="SignalP"/>
    </source>
</evidence>
<dbReference type="InterPro" id="IPR000757">
    <property type="entry name" value="Beta-glucanase-like"/>
</dbReference>
<gene>
    <name evidence="3" type="ORF">MSAN_00276000</name>
</gene>